<name>A0A9D1V8Y0_9FIRM</name>
<accession>A0A9D1V8Y0</accession>
<evidence type="ECO:0000313" key="2">
    <source>
        <dbReference type="Proteomes" id="UP000824204"/>
    </source>
</evidence>
<sequence>MLLSETMIGQGCIVVAGAVIKKNFALNNRMIAGIPEKNYEKEYLLVQK</sequence>
<dbReference type="Proteomes" id="UP000824204">
    <property type="component" value="Unassembled WGS sequence"/>
</dbReference>
<dbReference type="EMBL" id="DXFX01000090">
    <property type="protein sequence ID" value="HIX08224.1"/>
    <property type="molecule type" value="Genomic_DNA"/>
</dbReference>
<proteinExistence type="predicted"/>
<dbReference type="InterPro" id="IPR011004">
    <property type="entry name" value="Trimer_LpxA-like_sf"/>
</dbReference>
<protein>
    <submittedName>
        <fullName evidence="1">Uncharacterized protein</fullName>
    </submittedName>
</protein>
<organism evidence="1 2">
    <name type="scientific">Candidatus Borkfalkia faecipullorum</name>
    <dbReference type="NCBI Taxonomy" id="2838510"/>
    <lineage>
        <taxon>Bacteria</taxon>
        <taxon>Bacillati</taxon>
        <taxon>Bacillota</taxon>
        <taxon>Clostridia</taxon>
        <taxon>Christensenellales</taxon>
        <taxon>Christensenellaceae</taxon>
        <taxon>Candidatus Borkfalkia</taxon>
    </lineage>
</organism>
<reference evidence="1" key="2">
    <citation type="submission" date="2021-04" db="EMBL/GenBank/DDBJ databases">
        <authorList>
            <person name="Gilroy R."/>
        </authorList>
    </citation>
    <scope>NUCLEOTIDE SEQUENCE</scope>
    <source>
        <strain evidence="1">811</strain>
    </source>
</reference>
<dbReference type="SUPFAM" id="SSF51161">
    <property type="entry name" value="Trimeric LpxA-like enzymes"/>
    <property type="match status" value="1"/>
</dbReference>
<dbReference type="AlphaFoldDB" id="A0A9D1V8Y0"/>
<reference evidence="1" key="1">
    <citation type="journal article" date="2021" name="PeerJ">
        <title>Extensive microbial diversity within the chicken gut microbiome revealed by metagenomics and culture.</title>
        <authorList>
            <person name="Gilroy R."/>
            <person name="Ravi A."/>
            <person name="Getino M."/>
            <person name="Pursley I."/>
            <person name="Horton D.L."/>
            <person name="Alikhan N.F."/>
            <person name="Baker D."/>
            <person name="Gharbi K."/>
            <person name="Hall N."/>
            <person name="Watson M."/>
            <person name="Adriaenssens E.M."/>
            <person name="Foster-Nyarko E."/>
            <person name="Jarju S."/>
            <person name="Secka A."/>
            <person name="Antonio M."/>
            <person name="Oren A."/>
            <person name="Chaudhuri R.R."/>
            <person name="La Ragione R."/>
            <person name="Hildebrand F."/>
            <person name="Pallen M.J."/>
        </authorList>
    </citation>
    <scope>NUCLEOTIDE SEQUENCE</scope>
    <source>
        <strain evidence="1">811</strain>
    </source>
</reference>
<comment type="caution">
    <text evidence="1">The sequence shown here is derived from an EMBL/GenBank/DDBJ whole genome shotgun (WGS) entry which is preliminary data.</text>
</comment>
<dbReference type="Gene3D" id="2.160.10.10">
    <property type="entry name" value="Hexapeptide repeat proteins"/>
    <property type="match status" value="1"/>
</dbReference>
<evidence type="ECO:0000313" key="1">
    <source>
        <dbReference type="EMBL" id="HIX08224.1"/>
    </source>
</evidence>
<gene>
    <name evidence="1" type="ORF">H9741_07125</name>
</gene>